<evidence type="ECO:0000256" key="4">
    <source>
        <dbReference type="ARBA" id="ARBA00023069"/>
    </source>
</evidence>
<name>A0A7L0SF41_GLABR</name>
<evidence type="ECO:0000256" key="3">
    <source>
        <dbReference type="ARBA" id="ARBA00022490"/>
    </source>
</evidence>
<evidence type="ECO:0000256" key="2">
    <source>
        <dbReference type="ARBA" id="ARBA00004496"/>
    </source>
</evidence>
<evidence type="ECO:0000313" key="7">
    <source>
        <dbReference type="EMBL" id="NXL40228.1"/>
    </source>
</evidence>
<evidence type="ECO:0000313" key="8">
    <source>
        <dbReference type="Proteomes" id="UP000591073"/>
    </source>
</evidence>
<dbReference type="InterPro" id="IPR033305">
    <property type="entry name" value="Hydin-like"/>
</dbReference>
<accession>A0A7L0SF41</accession>
<organism evidence="7 8">
    <name type="scientific">Glaucidium brasilianum</name>
    <name type="common">Ferruginous pygmy-owl</name>
    <dbReference type="NCBI Taxonomy" id="78217"/>
    <lineage>
        <taxon>Eukaryota</taxon>
        <taxon>Metazoa</taxon>
        <taxon>Chordata</taxon>
        <taxon>Craniata</taxon>
        <taxon>Vertebrata</taxon>
        <taxon>Euteleostomi</taxon>
        <taxon>Archelosauria</taxon>
        <taxon>Archosauria</taxon>
        <taxon>Dinosauria</taxon>
        <taxon>Saurischia</taxon>
        <taxon>Theropoda</taxon>
        <taxon>Coelurosauria</taxon>
        <taxon>Aves</taxon>
        <taxon>Neognathae</taxon>
        <taxon>Neoaves</taxon>
        <taxon>Telluraves</taxon>
        <taxon>Strigiformes</taxon>
        <taxon>Strigidae</taxon>
        <taxon>Glaucidium</taxon>
    </lineage>
</organism>
<feature type="non-terminal residue" evidence="7">
    <location>
        <position position="364"/>
    </location>
</feature>
<evidence type="ECO:0000256" key="5">
    <source>
        <dbReference type="ARBA" id="ARBA00023273"/>
    </source>
</evidence>
<dbReference type="PANTHER" id="PTHR23053:SF0">
    <property type="entry name" value="HYDROCEPHALUS-INDUCING PROTEIN HOMOLOG"/>
    <property type="match status" value="1"/>
</dbReference>
<dbReference type="GO" id="GO:0005930">
    <property type="term" value="C:axoneme"/>
    <property type="evidence" value="ECO:0007669"/>
    <property type="project" value="TreeGrafter"/>
</dbReference>
<dbReference type="GO" id="GO:1904158">
    <property type="term" value="P:axonemal central apparatus assembly"/>
    <property type="evidence" value="ECO:0007669"/>
    <property type="project" value="TreeGrafter"/>
</dbReference>
<dbReference type="AlphaFoldDB" id="A0A7L0SF41"/>
<dbReference type="InterPro" id="IPR053879">
    <property type="entry name" value="HYDIN_VesB_CFA65-like_Ig"/>
</dbReference>
<proteinExistence type="predicted"/>
<dbReference type="InterPro" id="IPR013783">
    <property type="entry name" value="Ig-like_fold"/>
</dbReference>
<dbReference type="Pfam" id="PF22544">
    <property type="entry name" value="HYDIN_VesB_CFA65-like_Ig"/>
    <property type="match status" value="2"/>
</dbReference>
<dbReference type="Proteomes" id="UP000591073">
    <property type="component" value="Unassembled WGS sequence"/>
</dbReference>
<dbReference type="GO" id="GO:0003341">
    <property type="term" value="P:cilium movement"/>
    <property type="evidence" value="ECO:0007669"/>
    <property type="project" value="TreeGrafter"/>
</dbReference>
<feature type="non-terminal residue" evidence="7">
    <location>
        <position position="1"/>
    </location>
</feature>
<evidence type="ECO:0000259" key="6">
    <source>
        <dbReference type="Pfam" id="PF22544"/>
    </source>
</evidence>
<reference evidence="7 8" key="1">
    <citation type="submission" date="2019-09" db="EMBL/GenBank/DDBJ databases">
        <title>Bird 10,000 Genomes (B10K) Project - Family phase.</title>
        <authorList>
            <person name="Zhang G."/>
        </authorList>
    </citation>
    <scope>NUCLEOTIDE SEQUENCE [LARGE SCALE GENOMIC DNA]</scope>
    <source>
        <strain evidence="7">B10K-DU-008-63</strain>
    </source>
</reference>
<protein>
    <submittedName>
        <fullName evidence="7">HYDIN protein</fullName>
    </submittedName>
</protein>
<dbReference type="PANTHER" id="PTHR23053">
    <property type="entry name" value="DLEC1 DELETED IN LUNG AND ESOPHAGEAL CANCER 1"/>
    <property type="match status" value="1"/>
</dbReference>
<keyword evidence="8" id="KW-1185">Reference proteome</keyword>
<dbReference type="OrthoDB" id="442692at2759"/>
<feature type="domain" description="HYDIN/VesB/CFA65-like Ig-like" evidence="6">
    <location>
        <begin position="27"/>
        <end position="120"/>
    </location>
</feature>
<keyword evidence="3" id="KW-0963">Cytoplasm</keyword>
<comment type="caution">
    <text evidence="7">The sequence shown here is derived from an EMBL/GenBank/DDBJ whole genome shotgun (WGS) entry which is preliminary data.</text>
</comment>
<dbReference type="Gene3D" id="2.60.40.10">
    <property type="entry name" value="Immunoglobulins"/>
    <property type="match status" value="3"/>
</dbReference>
<keyword evidence="5" id="KW-0966">Cell projection</keyword>
<feature type="domain" description="HYDIN/VesB/CFA65-like Ig-like" evidence="6">
    <location>
        <begin position="284"/>
        <end position="364"/>
    </location>
</feature>
<evidence type="ECO:0000256" key="1">
    <source>
        <dbReference type="ARBA" id="ARBA00004138"/>
    </source>
</evidence>
<dbReference type="EMBL" id="VXAP01001433">
    <property type="protein sequence ID" value="NXL40228.1"/>
    <property type="molecule type" value="Genomic_DNA"/>
</dbReference>
<comment type="subcellular location">
    <subcellularLocation>
        <location evidence="1">Cell projection</location>
        <location evidence="1">Cilium</location>
    </subcellularLocation>
    <subcellularLocation>
        <location evidence="2">Cytoplasm</location>
    </subcellularLocation>
</comment>
<gene>
    <name evidence="7" type="primary">Hydin</name>
    <name evidence="7" type="ORF">GLABRA_R08724</name>
</gene>
<keyword evidence="4" id="KW-0969">Cilium</keyword>
<sequence>QDYFCQLTCITEREQFIVPIRAIGARAILDFPDQLAFSVCPVKYSSQKTLLVRNMGNREARYRISTESPFSVDPSIGTLGIGDAMQVEVVFHPLKTGDHSGSLVVHYDTGEDIHTSLYGAAADVNVRLARSSLRVEKTYLTLSNHRSVLIHNQSEIKVHFQWKAFSTQEEEDHQKLRLQRQKEGKMDCCLRECKMDSALQERLPLLSCPFQNQQAKAQGDSMLFYEDVFTLEPLEGDILPNSSAEINVIFRPQETRVYQQTVYCDISGRETRLPLHIEGEGIGPRLHFSFEQLDIGKVFVGLEHRCQVTLFNKGVIDAVFNLVPPATALGSCFTFQPQKGIIFPDGLQAIRISFSSTILGEFTE</sequence>